<evidence type="ECO:0000313" key="2">
    <source>
        <dbReference type="EMBL" id="CAF4827502.1"/>
    </source>
</evidence>
<organism evidence="1 3">
    <name type="scientific">Rotaria magnacalcarata</name>
    <dbReference type="NCBI Taxonomy" id="392030"/>
    <lineage>
        <taxon>Eukaryota</taxon>
        <taxon>Metazoa</taxon>
        <taxon>Spiralia</taxon>
        <taxon>Gnathifera</taxon>
        <taxon>Rotifera</taxon>
        <taxon>Eurotatoria</taxon>
        <taxon>Bdelloidea</taxon>
        <taxon>Philodinida</taxon>
        <taxon>Philodinidae</taxon>
        <taxon>Rotaria</taxon>
    </lineage>
</organism>
<proteinExistence type="predicted"/>
<gene>
    <name evidence="1" type="ORF">BYL167_LOCUS32809</name>
    <name evidence="2" type="ORF">GIL414_LOCUS48295</name>
</gene>
<dbReference type="Proteomes" id="UP000681720">
    <property type="component" value="Unassembled WGS sequence"/>
</dbReference>
<accession>A0A8S2WI90</accession>
<protein>
    <submittedName>
        <fullName evidence="1">Uncharacterized protein</fullName>
    </submittedName>
</protein>
<dbReference type="EMBL" id="CAJOBH010061841">
    <property type="protein sequence ID" value="CAF4428998.1"/>
    <property type="molecule type" value="Genomic_DNA"/>
</dbReference>
<dbReference type="Proteomes" id="UP000681967">
    <property type="component" value="Unassembled WGS sequence"/>
</dbReference>
<dbReference type="EMBL" id="CAJOBJ010156119">
    <property type="protein sequence ID" value="CAF4827502.1"/>
    <property type="molecule type" value="Genomic_DNA"/>
</dbReference>
<name>A0A8S2WI90_9BILA</name>
<feature type="non-terminal residue" evidence="1">
    <location>
        <position position="1"/>
    </location>
</feature>
<evidence type="ECO:0000313" key="3">
    <source>
        <dbReference type="Proteomes" id="UP000681967"/>
    </source>
</evidence>
<comment type="caution">
    <text evidence="1">The sequence shown here is derived from an EMBL/GenBank/DDBJ whole genome shotgun (WGS) entry which is preliminary data.</text>
</comment>
<reference evidence="1" key="1">
    <citation type="submission" date="2021-02" db="EMBL/GenBank/DDBJ databases">
        <authorList>
            <person name="Nowell W R."/>
        </authorList>
    </citation>
    <scope>NUCLEOTIDE SEQUENCE</scope>
</reference>
<evidence type="ECO:0000313" key="1">
    <source>
        <dbReference type="EMBL" id="CAF4428998.1"/>
    </source>
</evidence>
<sequence>DSATNDDMQKLNAFVNQIALYDVSADQIEEVNTKAA</sequence>
<dbReference type="AlphaFoldDB" id="A0A8S2WI90"/>